<keyword evidence="4 6" id="KW-0560">Oxidoreductase</keyword>
<dbReference type="Pfam" id="PF02777">
    <property type="entry name" value="Sod_Fe_C"/>
    <property type="match status" value="1"/>
</dbReference>
<evidence type="ECO:0000256" key="2">
    <source>
        <dbReference type="ARBA" id="ARBA00012682"/>
    </source>
</evidence>
<feature type="binding site" evidence="5">
    <location>
        <position position="83"/>
    </location>
    <ligand>
        <name>Mn(2+)</name>
        <dbReference type="ChEBI" id="CHEBI:29035"/>
    </ligand>
</feature>
<feature type="binding site" evidence="5">
    <location>
        <position position="220"/>
    </location>
    <ligand>
        <name>Mn(2+)</name>
        <dbReference type="ChEBI" id="CHEBI:29035"/>
    </ligand>
</feature>
<proteinExistence type="inferred from homology"/>
<feature type="domain" description="Manganese/iron superoxide dismutase C-terminal" evidence="8">
    <location>
        <begin position="148"/>
        <end position="252"/>
    </location>
</feature>
<dbReference type="PROSITE" id="PS51257">
    <property type="entry name" value="PROKAR_LIPOPROTEIN"/>
    <property type="match status" value="1"/>
</dbReference>
<reference evidence="9 10" key="1">
    <citation type="submission" date="2018-04" db="EMBL/GenBank/DDBJ databases">
        <title>Genome sequencing of Flavobacterium sp. HYN0059.</title>
        <authorList>
            <person name="Yi H."/>
            <person name="Baek C."/>
        </authorList>
    </citation>
    <scope>NUCLEOTIDE SEQUENCE [LARGE SCALE GENOMIC DNA]</scope>
    <source>
        <strain evidence="9 10">HYN0059</strain>
    </source>
</reference>
<evidence type="ECO:0000256" key="3">
    <source>
        <dbReference type="ARBA" id="ARBA00022723"/>
    </source>
</evidence>
<evidence type="ECO:0000313" key="10">
    <source>
        <dbReference type="Proteomes" id="UP000244929"/>
    </source>
</evidence>
<evidence type="ECO:0000313" key="9">
    <source>
        <dbReference type="EMBL" id="AWH87067.1"/>
    </source>
</evidence>
<dbReference type="InterPro" id="IPR036324">
    <property type="entry name" value="Mn/Fe_SOD_N_sf"/>
</dbReference>
<dbReference type="InterPro" id="IPR019831">
    <property type="entry name" value="Mn/Fe_SOD_N"/>
</dbReference>
<dbReference type="InterPro" id="IPR036314">
    <property type="entry name" value="SOD_C_sf"/>
</dbReference>
<evidence type="ECO:0000259" key="8">
    <source>
        <dbReference type="Pfam" id="PF02777"/>
    </source>
</evidence>
<evidence type="ECO:0000259" key="7">
    <source>
        <dbReference type="Pfam" id="PF00081"/>
    </source>
</evidence>
<comment type="catalytic activity">
    <reaction evidence="6">
        <text>2 superoxide + 2 H(+) = H2O2 + O2</text>
        <dbReference type="Rhea" id="RHEA:20696"/>
        <dbReference type="ChEBI" id="CHEBI:15378"/>
        <dbReference type="ChEBI" id="CHEBI:15379"/>
        <dbReference type="ChEBI" id="CHEBI:16240"/>
        <dbReference type="ChEBI" id="CHEBI:18421"/>
        <dbReference type="EC" id="1.15.1.1"/>
    </reaction>
</comment>
<gene>
    <name evidence="9" type="ORF">HYN59_17020</name>
</gene>
<name>A0A2S1R357_9FLAO</name>
<dbReference type="PANTHER" id="PTHR43595:SF2">
    <property type="entry name" value="SMALL RIBOSOMAL SUBUNIT PROTEIN MS42"/>
    <property type="match status" value="1"/>
</dbReference>
<dbReference type="SUPFAM" id="SSF46609">
    <property type="entry name" value="Fe,Mn superoxide dismutase (SOD), N-terminal domain"/>
    <property type="match status" value="1"/>
</dbReference>
<sequence>MKKVKIFFSALVVIAALQSCKDKNELEEVVDVPAPEKETAAPAAPMGNPDDVKAEEGPFQMAKLGYAYDALAPNIDAKTMEIHYSKHYKKYTDELNKAIKGTDLEKKTIEEIFATLNMENKPVRNNAGGFYNHSLFWEIMGPKAGGEPKGALAEAITKDFGSYENFKTQFTEAATKQFGSGWAWLVVTKDGKLAITSTPNQDNPLMPGAAVAGKPVLALDVWEHAYYLNYQNKRPEYITAFYNVINWDAVAKKYDAALKK</sequence>
<dbReference type="InterPro" id="IPR019832">
    <property type="entry name" value="Mn/Fe_SOD_C"/>
</dbReference>
<dbReference type="Gene3D" id="3.55.40.20">
    <property type="entry name" value="Iron/manganese superoxide dismutase, C-terminal domain"/>
    <property type="match status" value="1"/>
</dbReference>
<organism evidence="9 10">
    <name type="scientific">Flavobacterium album</name>
    <dbReference type="NCBI Taxonomy" id="2175091"/>
    <lineage>
        <taxon>Bacteria</taxon>
        <taxon>Pseudomonadati</taxon>
        <taxon>Bacteroidota</taxon>
        <taxon>Flavobacteriia</taxon>
        <taxon>Flavobacteriales</taxon>
        <taxon>Flavobacteriaceae</taxon>
        <taxon>Flavobacterium</taxon>
    </lineage>
</organism>
<dbReference type="GO" id="GO:0046872">
    <property type="term" value="F:metal ion binding"/>
    <property type="evidence" value="ECO:0007669"/>
    <property type="project" value="UniProtKB-KW"/>
</dbReference>
<evidence type="ECO:0000256" key="4">
    <source>
        <dbReference type="ARBA" id="ARBA00023002"/>
    </source>
</evidence>
<protein>
    <recommendedName>
        <fullName evidence="2 6">Superoxide dismutase</fullName>
        <ecNumber evidence="2 6">1.15.1.1</ecNumber>
    </recommendedName>
</protein>
<dbReference type="InterPro" id="IPR019833">
    <property type="entry name" value="Mn/Fe_SOD_BS"/>
</dbReference>
<keyword evidence="3 5" id="KW-0479">Metal-binding</keyword>
<dbReference type="RefSeq" id="WP_108779786.1">
    <property type="nucleotide sequence ID" value="NZ_CP029186.1"/>
</dbReference>
<feature type="binding site" evidence="5">
    <location>
        <position position="224"/>
    </location>
    <ligand>
        <name>Mn(2+)</name>
        <dbReference type="ChEBI" id="CHEBI:29035"/>
    </ligand>
</feature>
<dbReference type="SUPFAM" id="SSF54719">
    <property type="entry name" value="Fe,Mn superoxide dismutase (SOD), C-terminal domain"/>
    <property type="match status" value="1"/>
</dbReference>
<dbReference type="PRINTS" id="PR01703">
    <property type="entry name" value="MNSODISMTASE"/>
</dbReference>
<dbReference type="GO" id="GO:0005737">
    <property type="term" value="C:cytoplasm"/>
    <property type="evidence" value="ECO:0007669"/>
    <property type="project" value="TreeGrafter"/>
</dbReference>
<dbReference type="PROSITE" id="PS00088">
    <property type="entry name" value="SOD_MN"/>
    <property type="match status" value="1"/>
</dbReference>
<evidence type="ECO:0000256" key="6">
    <source>
        <dbReference type="RuleBase" id="RU000414"/>
    </source>
</evidence>
<dbReference type="KEGG" id="falb:HYN59_17020"/>
<accession>A0A2S1R357</accession>
<dbReference type="PIRSF" id="PIRSF000349">
    <property type="entry name" value="SODismutase"/>
    <property type="match status" value="1"/>
</dbReference>
<dbReference type="OrthoDB" id="9803125at2"/>
<keyword evidence="10" id="KW-1185">Reference proteome</keyword>
<comment type="similarity">
    <text evidence="1 6">Belongs to the iron/manganese superoxide dismutase family.</text>
</comment>
<dbReference type="AlphaFoldDB" id="A0A2S1R357"/>
<dbReference type="PANTHER" id="PTHR43595">
    <property type="entry name" value="37S RIBOSOMAL PROTEIN S26, MITOCHONDRIAL"/>
    <property type="match status" value="1"/>
</dbReference>
<evidence type="ECO:0000256" key="1">
    <source>
        <dbReference type="ARBA" id="ARBA00008714"/>
    </source>
</evidence>
<dbReference type="Proteomes" id="UP000244929">
    <property type="component" value="Chromosome"/>
</dbReference>
<dbReference type="Gene3D" id="1.10.287.990">
    <property type="entry name" value="Fe,Mn superoxide dismutase (SOD) domain"/>
    <property type="match status" value="1"/>
</dbReference>
<dbReference type="EMBL" id="CP029186">
    <property type="protein sequence ID" value="AWH87067.1"/>
    <property type="molecule type" value="Genomic_DNA"/>
</dbReference>
<feature type="domain" description="Manganese/iron superoxide dismutase N-terminal" evidence="7">
    <location>
        <begin position="59"/>
        <end position="140"/>
    </location>
</feature>
<dbReference type="InterPro" id="IPR001189">
    <property type="entry name" value="Mn/Fe_SOD"/>
</dbReference>
<comment type="function">
    <text evidence="6">Destroys radicals which are normally produced within the cells and which are toxic to biological systems.</text>
</comment>
<dbReference type="Pfam" id="PF00081">
    <property type="entry name" value="Sod_Fe_N"/>
    <property type="match status" value="1"/>
</dbReference>
<dbReference type="FunFam" id="3.55.40.20:FF:000001">
    <property type="entry name" value="Superoxide dismutase"/>
    <property type="match status" value="1"/>
</dbReference>
<feature type="binding site" evidence="5">
    <location>
        <position position="133"/>
    </location>
    <ligand>
        <name>Mn(2+)</name>
        <dbReference type="ChEBI" id="CHEBI:29035"/>
    </ligand>
</feature>
<dbReference type="EC" id="1.15.1.1" evidence="2 6"/>
<evidence type="ECO:0000256" key="5">
    <source>
        <dbReference type="PIRSR" id="PIRSR000349-1"/>
    </source>
</evidence>
<dbReference type="GO" id="GO:0004784">
    <property type="term" value="F:superoxide dismutase activity"/>
    <property type="evidence" value="ECO:0007669"/>
    <property type="project" value="UniProtKB-EC"/>
</dbReference>